<evidence type="ECO:0000256" key="6">
    <source>
        <dbReference type="SAM" id="MobiDB-lite"/>
    </source>
</evidence>
<name>A0A8T0B900_SILME</name>
<dbReference type="AlphaFoldDB" id="A0A8T0B900"/>
<evidence type="ECO:0000259" key="7">
    <source>
        <dbReference type="Pfam" id="PF10341"/>
    </source>
</evidence>
<dbReference type="GO" id="GO:0005697">
    <property type="term" value="C:telomerase holoenzyme complex"/>
    <property type="evidence" value="ECO:0007669"/>
    <property type="project" value="InterPro"/>
</dbReference>
<feature type="region of interest" description="Disordered" evidence="6">
    <location>
        <begin position="417"/>
        <end position="442"/>
    </location>
</feature>
<dbReference type="PANTHER" id="PTHR14487">
    <property type="entry name" value="ADRENOCORTICAL DYSPLASIA PROTEIN ACD"/>
    <property type="match status" value="1"/>
</dbReference>
<evidence type="ECO:0000256" key="2">
    <source>
        <dbReference type="ARBA" id="ARBA00004574"/>
    </source>
</evidence>
<proteinExistence type="predicted"/>
<evidence type="ECO:0000256" key="4">
    <source>
        <dbReference type="ARBA" id="ARBA00022895"/>
    </source>
</evidence>
<dbReference type="GO" id="GO:0042162">
    <property type="term" value="F:telomeric DNA binding"/>
    <property type="evidence" value="ECO:0007669"/>
    <property type="project" value="InterPro"/>
</dbReference>
<reference evidence="8" key="1">
    <citation type="submission" date="2020-08" db="EMBL/GenBank/DDBJ databases">
        <title>Chromosome-level assembly of Southern catfish (Silurus meridionalis) provides insights into visual adaptation to the nocturnal and benthic lifestyles.</title>
        <authorList>
            <person name="Zhang Y."/>
            <person name="Wang D."/>
            <person name="Peng Z."/>
        </authorList>
    </citation>
    <scope>NUCLEOTIDE SEQUENCE</scope>
    <source>
        <strain evidence="8">SWU-2019-XX</strain>
        <tissue evidence="8">Muscle</tissue>
    </source>
</reference>
<evidence type="ECO:0000256" key="1">
    <source>
        <dbReference type="ARBA" id="ARBA00004123"/>
    </source>
</evidence>
<keyword evidence="3" id="KW-0158">Chromosome</keyword>
<comment type="caution">
    <text evidence="8">The sequence shown here is derived from an EMBL/GenBank/DDBJ whole genome shotgun (WGS) entry which is preliminary data.</text>
</comment>
<dbReference type="GO" id="GO:0070187">
    <property type="term" value="C:shelterin complex"/>
    <property type="evidence" value="ECO:0007669"/>
    <property type="project" value="InterPro"/>
</dbReference>
<dbReference type="Pfam" id="PF10341">
    <property type="entry name" value="TPP1"/>
    <property type="match status" value="1"/>
</dbReference>
<evidence type="ECO:0000256" key="3">
    <source>
        <dbReference type="ARBA" id="ARBA00022454"/>
    </source>
</evidence>
<feature type="compositionally biased region" description="Polar residues" evidence="6">
    <location>
        <begin position="417"/>
        <end position="434"/>
    </location>
</feature>
<organism evidence="8 9">
    <name type="scientific">Silurus meridionalis</name>
    <name type="common">Southern catfish</name>
    <name type="synonym">Silurus soldatovi meridionalis</name>
    <dbReference type="NCBI Taxonomy" id="175797"/>
    <lineage>
        <taxon>Eukaryota</taxon>
        <taxon>Metazoa</taxon>
        <taxon>Chordata</taxon>
        <taxon>Craniata</taxon>
        <taxon>Vertebrata</taxon>
        <taxon>Euteleostomi</taxon>
        <taxon>Actinopterygii</taxon>
        <taxon>Neopterygii</taxon>
        <taxon>Teleostei</taxon>
        <taxon>Ostariophysi</taxon>
        <taxon>Siluriformes</taxon>
        <taxon>Siluridae</taxon>
        <taxon>Silurus</taxon>
    </lineage>
</organism>
<keyword evidence="5" id="KW-0539">Nucleus</keyword>
<dbReference type="GO" id="GO:0007004">
    <property type="term" value="P:telomere maintenance via telomerase"/>
    <property type="evidence" value="ECO:0007669"/>
    <property type="project" value="InterPro"/>
</dbReference>
<feature type="region of interest" description="Disordered" evidence="6">
    <location>
        <begin position="310"/>
        <end position="331"/>
    </location>
</feature>
<dbReference type="Proteomes" id="UP000606274">
    <property type="component" value="Unassembled WGS sequence"/>
</dbReference>
<dbReference type="PANTHER" id="PTHR14487:SF3">
    <property type="entry name" value="ADRENOCORTICAL DYSPLASIA PROTEIN HOMOLOG"/>
    <property type="match status" value="1"/>
</dbReference>
<comment type="subcellular location">
    <subcellularLocation>
        <location evidence="2">Chromosome</location>
        <location evidence="2">Telomere</location>
    </subcellularLocation>
    <subcellularLocation>
        <location evidence="1">Nucleus</location>
    </subcellularLocation>
</comment>
<sequence>MRRYRTESKPEPWIEQLIENYGEEQREISVRAHVVGVSDLTESQRTDESDACMLFLSDGTVFIPAVLSAGAWERMQELEERDTFSGLDNTTVSVRNFQLQFHMDPELTTCQFYLIVHHIVTVGRVTQHHRPPSCTTLLSVKQQILRTWRSLVKESSESTMSSQSGLPLSCLLGAWYNDLITDLLNDAIQKITAPTVGHLGMATHTRWHRDRLRCRGEESFSTPVSHLLIPQEQKEMLTADPGVSNKTWSGLGPPHVGETLKRPVMLQDEGGDLPAMASDRLEHGHQLTLNNTRPAFSLPGLSDVWCVKDGEGEEEREEGGGENGQEESPWDLFGPAGDLLLIPSLSSESSVDLLLQQGSRSLLTNSGSAKESTIISQPFHRPGPSCDLTTTDLHQEPQIPSPLTLTEHIAATCLKEQSPTGNPQKISPHVSHTPTAKKSRVHSDGSSFAYTYEPCPKVASALSQFKVPEQLVQWAAAYLGTPRHDLIVSSGVELRKVAIMK</sequence>
<dbReference type="GO" id="GO:0070198">
    <property type="term" value="P:protein localization to chromosome, telomeric region"/>
    <property type="evidence" value="ECO:0007669"/>
    <property type="project" value="TreeGrafter"/>
</dbReference>
<dbReference type="InterPro" id="IPR028631">
    <property type="entry name" value="ACD"/>
</dbReference>
<dbReference type="EMBL" id="JABFDY010000009">
    <property type="protein sequence ID" value="KAF7703428.1"/>
    <property type="molecule type" value="Genomic_DNA"/>
</dbReference>
<evidence type="ECO:0000256" key="5">
    <source>
        <dbReference type="ARBA" id="ARBA00023242"/>
    </source>
</evidence>
<evidence type="ECO:0000313" key="9">
    <source>
        <dbReference type="Proteomes" id="UP000606274"/>
    </source>
</evidence>
<dbReference type="GO" id="GO:0016233">
    <property type="term" value="P:telomere capping"/>
    <property type="evidence" value="ECO:0007669"/>
    <property type="project" value="InterPro"/>
</dbReference>
<keyword evidence="9" id="KW-1185">Reference proteome</keyword>
<protein>
    <recommendedName>
        <fullName evidence="7">Shelterin complex subunit TPP1/Est3 domain-containing protein</fullName>
    </recommendedName>
</protein>
<evidence type="ECO:0000313" key="8">
    <source>
        <dbReference type="EMBL" id="KAF7703428.1"/>
    </source>
</evidence>
<dbReference type="Gene3D" id="2.40.50.960">
    <property type="match status" value="1"/>
</dbReference>
<dbReference type="GO" id="GO:0032211">
    <property type="term" value="P:negative regulation of telomere maintenance via telomerase"/>
    <property type="evidence" value="ECO:0007669"/>
    <property type="project" value="TreeGrafter"/>
</dbReference>
<gene>
    <name evidence="8" type="ORF">HF521_022435</name>
</gene>
<dbReference type="InterPro" id="IPR019437">
    <property type="entry name" value="TPP1/Est3"/>
</dbReference>
<feature type="domain" description="Shelterin complex subunit TPP1/Est3" evidence="7">
    <location>
        <begin position="12"/>
        <end position="152"/>
    </location>
</feature>
<accession>A0A8T0B900</accession>
<keyword evidence="4" id="KW-0779">Telomere</keyword>